<accession>A0AA45C5F2</accession>
<comment type="caution">
    <text evidence="1">The sequence shown here is derived from an EMBL/GenBank/DDBJ whole genome shotgun (WGS) entry which is preliminary data.</text>
</comment>
<keyword evidence="2" id="KW-1185">Reference proteome</keyword>
<reference evidence="1 2" key="1">
    <citation type="submission" date="2018-05" db="EMBL/GenBank/DDBJ databases">
        <title>Genomic Encyclopedia of Type Strains, Phase IV (KMG-IV): sequencing the most valuable type-strain genomes for metagenomic binning, comparative biology and taxonomic classification.</title>
        <authorList>
            <person name="Goeker M."/>
        </authorList>
    </citation>
    <scope>NUCLEOTIDE SEQUENCE [LARGE SCALE GENOMIC DNA]</scope>
    <source>
        <strain evidence="1 2">DSM 24906</strain>
    </source>
</reference>
<dbReference type="CDD" id="cd12797">
    <property type="entry name" value="M23_peptidase"/>
    <property type="match status" value="1"/>
</dbReference>
<dbReference type="InterPro" id="IPR050570">
    <property type="entry name" value="Cell_wall_metabolism_enzyme"/>
</dbReference>
<dbReference type="RefSeq" id="WP_109605772.1">
    <property type="nucleotide sequence ID" value="NZ_QGGI01000017.1"/>
</dbReference>
<protein>
    <submittedName>
        <fullName evidence="1">Peptidase M23-like protein</fullName>
    </submittedName>
</protein>
<evidence type="ECO:0000313" key="2">
    <source>
        <dbReference type="Proteomes" id="UP000245921"/>
    </source>
</evidence>
<dbReference type="Gene3D" id="2.70.70.10">
    <property type="entry name" value="Glucose Permease (Domain IIA)"/>
    <property type="match status" value="1"/>
</dbReference>
<sequence length="326" mass="38047">MRKIFILIINFLFLINIFASVFNLPIKDSYITSSFGEYRNTGNNPHFHMGIDFSTFNRENIDVLTAAEGYLEKVWINDPVYGNTIFIKHPDLGLTTVYAHLNSFSKKITGFTEQINEEFSTKRIEIIFPEEELKINKGEVIAYSGSTGEAMAPHLHFEVWEMKENGNIIRDALEYIEYKETREKNLELLSIRSNNKYFDIKKDEISTIEYSGDYPNLEIRVREKIGNNTTILPKKMSLYIDNRIVYKLNFAQIKEEEAYNPSVFGYGSTATVYWLKLYSKEALTPIEIDNWGQFIGKNLNNSVGKIELEDFWGNKEIYNIRFNKLY</sequence>
<dbReference type="GO" id="GO:0004222">
    <property type="term" value="F:metalloendopeptidase activity"/>
    <property type="evidence" value="ECO:0007669"/>
    <property type="project" value="TreeGrafter"/>
</dbReference>
<dbReference type="PANTHER" id="PTHR21666:SF289">
    <property type="entry name" value="L-ALA--D-GLU ENDOPEPTIDASE"/>
    <property type="match status" value="1"/>
</dbReference>
<name>A0AA45C5F2_9BACT</name>
<gene>
    <name evidence="1" type="ORF">C7380_11740</name>
</gene>
<dbReference type="AlphaFoldDB" id="A0AA45C5F2"/>
<proteinExistence type="predicted"/>
<organism evidence="1 2">
    <name type="scientific">Oceanotoga teriensis</name>
    <dbReference type="NCBI Taxonomy" id="515440"/>
    <lineage>
        <taxon>Bacteria</taxon>
        <taxon>Thermotogati</taxon>
        <taxon>Thermotogota</taxon>
        <taxon>Thermotogae</taxon>
        <taxon>Petrotogales</taxon>
        <taxon>Petrotogaceae</taxon>
        <taxon>Oceanotoga</taxon>
    </lineage>
</organism>
<dbReference type="PANTHER" id="PTHR21666">
    <property type="entry name" value="PEPTIDASE-RELATED"/>
    <property type="match status" value="1"/>
</dbReference>
<dbReference type="EMBL" id="QGGI01000017">
    <property type="protein sequence ID" value="PWJ88750.1"/>
    <property type="molecule type" value="Genomic_DNA"/>
</dbReference>
<evidence type="ECO:0000313" key="1">
    <source>
        <dbReference type="EMBL" id="PWJ88750.1"/>
    </source>
</evidence>
<dbReference type="InterPro" id="IPR011055">
    <property type="entry name" value="Dup_hybrid_motif"/>
</dbReference>
<dbReference type="SUPFAM" id="SSF51261">
    <property type="entry name" value="Duplicated hybrid motif"/>
    <property type="match status" value="2"/>
</dbReference>
<dbReference type="Proteomes" id="UP000245921">
    <property type="component" value="Unassembled WGS sequence"/>
</dbReference>